<dbReference type="EMBL" id="JAAXPJ010000015">
    <property type="protein sequence ID" value="NKZ14879.1"/>
    <property type="molecule type" value="Genomic_DNA"/>
</dbReference>
<gene>
    <name evidence="1" type="ORF">HGA11_28240</name>
</gene>
<dbReference type="RefSeq" id="WP_065052473.1">
    <property type="nucleotide sequence ID" value="NZ_HG322954.1"/>
</dbReference>
<dbReference type="Proteomes" id="UP000518188">
    <property type="component" value="Unassembled WGS sequence"/>
</dbReference>
<evidence type="ECO:0000313" key="2">
    <source>
        <dbReference type="Proteomes" id="UP000518188"/>
    </source>
</evidence>
<accession>A0A7X6MXN9</accession>
<reference evidence="1 2" key="1">
    <citation type="submission" date="2020-04" db="EMBL/GenBank/DDBJ databases">
        <title>MicrobeNet Type strains.</title>
        <authorList>
            <person name="Nicholson A.C."/>
        </authorList>
    </citation>
    <scope>NUCLEOTIDE SEQUENCE [LARGE SCALE GENOMIC DNA]</scope>
    <source>
        <strain evidence="1 2">ATCC 700731</strain>
    </source>
</reference>
<dbReference type="AlphaFoldDB" id="A0A7X6MXN9"/>
<sequence length="87" mass="9865">MIRNDTKRRTGESTTRADFDVVQMSVRHVDLLIPRSHTLERVADTLDLHGPHVAIFIELGGRRRLLRGECGHDSDCVPINGARYWTG</sequence>
<comment type="caution">
    <text evidence="1">The sequence shown here is derived from an EMBL/GenBank/DDBJ whole genome shotgun (WGS) entry which is preliminary data.</text>
</comment>
<proteinExistence type="predicted"/>
<evidence type="ECO:0000313" key="1">
    <source>
        <dbReference type="EMBL" id="NKZ14879.1"/>
    </source>
</evidence>
<organism evidence="1 2">
    <name type="scientific">Mycolicibacterium septicum DSM 44393</name>
    <dbReference type="NCBI Taxonomy" id="1341646"/>
    <lineage>
        <taxon>Bacteria</taxon>
        <taxon>Bacillati</taxon>
        <taxon>Actinomycetota</taxon>
        <taxon>Actinomycetes</taxon>
        <taxon>Mycobacteriales</taxon>
        <taxon>Mycobacteriaceae</taxon>
        <taxon>Mycolicibacterium</taxon>
    </lineage>
</organism>
<protein>
    <submittedName>
        <fullName evidence="1">Uncharacterized protein</fullName>
    </submittedName>
</protein>
<name>A0A7X6MXN9_9MYCO</name>